<dbReference type="EMBL" id="JAYMYS010000003">
    <property type="protein sequence ID" value="KAK7400692.1"/>
    <property type="molecule type" value="Genomic_DNA"/>
</dbReference>
<feature type="chain" id="PRO_5043046177" description="Pectinesterase inhibitor domain-containing protein" evidence="4">
    <location>
        <begin position="28"/>
        <end position="178"/>
    </location>
</feature>
<proteinExistence type="inferred from homology"/>
<accession>A0AAN9SML9</accession>
<evidence type="ECO:0000313" key="7">
    <source>
        <dbReference type="Proteomes" id="UP001386955"/>
    </source>
</evidence>
<organism evidence="6 7">
    <name type="scientific">Psophocarpus tetragonolobus</name>
    <name type="common">Winged bean</name>
    <name type="synonym">Dolichos tetragonolobus</name>
    <dbReference type="NCBI Taxonomy" id="3891"/>
    <lineage>
        <taxon>Eukaryota</taxon>
        <taxon>Viridiplantae</taxon>
        <taxon>Streptophyta</taxon>
        <taxon>Embryophyta</taxon>
        <taxon>Tracheophyta</taxon>
        <taxon>Spermatophyta</taxon>
        <taxon>Magnoliopsida</taxon>
        <taxon>eudicotyledons</taxon>
        <taxon>Gunneridae</taxon>
        <taxon>Pentapetalae</taxon>
        <taxon>rosids</taxon>
        <taxon>fabids</taxon>
        <taxon>Fabales</taxon>
        <taxon>Fabaceae</taxon>
        <taxon>Papilionoideae</taxon>
        <taxon>50 kb inversion clade</taxon>
        <taxon>NPAAA clade</taxon>
        <taxon>indigoferoid/millettioid clade</taxon>
        <taxon>Phaseoleae</taxon>
        <taxon>Psophocarpus</taxon>
    </lineage>
</organism>
<dbReference type="SUPFAM" id="SSF101148">
    <property type="entry name" value="Plant invertase/pectin methylesterase inhibitor"/>
    <property type="match status" value="1"/>
</dbReference>
<feature type="domain" description="Pectinesterase inhibitor" evidence="5">
    <location>
        <begin position="33"/>
        <end position="173"/>
    </location>
</feature>
<dbReference type="InterPro" id="IPR006501">
    <property type="entry name" value="Pectinesterase_inhib_dom"/>
</dbReference>
<dbReference type="AlphaFoldDB" id="A0AAN9SML9"/>
<dbReference type="InterPro" id="IPR034087">
    <property type="entry name" value="C/VIF1"/>
</dbReference>
<reference evidence="6 7" key="1">
    <citation type="submission" date="2024-01" db="EMBL/GenBank/DDBJ databases">
        <title>The genomes of 5 underutilized Papilionoideae crops provide insights into root nodulation and disease resistanc.</title>
        <authorList>
            <person name="Jiang F."/>
        </authorList>
    </citation>
    <scope>NUCLEOTIDE SEQUENCE [LARGE SCALE GENOMIC DNA]</scope>
    <source>
        <strain evidence="6">DUOXIRENSHENG_FW03</strain>
        <tissue evidence="6">Leaves</tissue>
    </source>
</reference>
<protein>
    <recommendedName>
        <fullName evidence="5">Pectinesterase inhibitor domain-containing protein</fullName>
    </recommendedName>
</protein>
<comment type="caution">
    <text evidence="6">The sequence shown here is derived from an EMBL/GenBank/DDBJ whole genome shotgun (WGS) entry which is preliminary data.</text>
</comment>
<comment type="similarity">
    <text evidence="3">Belongs to the PMEI family.</text>
</comment>
<dbReference type="InterPro" id="IPR052421">
    <property type="entry name" value="PCW_Enzyme_Inhibitor"/>
</dbReference>
<evidence type="ECO:0000256" key="2">
    <source>
        <dbReference type="ARBA" id="ARBA00023157"/>
    </source>
</evidence>
<dbReference type="CDD" id="cd15796">
    <property type="entry name" value="CIF_like"/>
    <property type="match status" value="1"/>
</dbReference>
<evidence type="ECO:0000256" key="4">
    <source>
        <dbReference type="SAM" id="SignalP"/>
    </source>
</evidence>
<dbReference type="Gene3D" id="1.20.140.40">
    <property type="entry name" value="Invertase/pectin methylesterase inhibitor family protein"/>
    <property type="match status" value="1"/>
</dbReference>
<evidence type="ECO:0000256" key="3">
    <source>
        <dbReference type="ARBA" id="ARBA00038471"/>
    </source>
</evidence>
<evidence type="ECO:0000313" key="6">
    <source>
        <dbReference type="EMBL" id="KAK7400692.1"/>
    </source>
</evidence>
<evidence type="ECO:0000259" key="5">
    <source>
        <dbReference type="SMART" id="SM00856"/>
    </source>
</evidence>
<gene>
    <name evidence="6" type="ORF">VNO78_11958</name>
</gene>
<dbReference type="FunFam" id="1.20.140.40:FF:000009">
    <property type="entry name" value="Invertase/pectin methylesterase inhibitor family protein"/>
    <property type="match status" value="1"/>
</dbReference>
<dbReference type="PANTHER" id="PTHR36710:SF13">
    <property type="entry name" value="PUTATIVE-RELATED"/>
    <property type="match status" value="1"/>
</dbReference>
<dbReference type="PANTHER" id="PTHR36710">
    <property type="entry name" value="PECTINESTERASE INHIBITOR-LIKE"/>
    <property type="match status" value="1"/>
</dbReference>
<keyword evidence="2" id="KW-1015">Disulfide bond</keyword>
<evidence type="ECO:0000256" key="1">
    <source>
        <dbReference type="ARBA" id="ARBA00022729"/>
    </source>
</evidence>
<dbReference type="GO" id="GO:0004857">
    <property type="term" value="F:enzyme inhibitor activity"/>
    <property type="evidence" value="ECO:0007669"/>
    <property type="project" value="InterPro"/>
</dbReference>
<dbReference type="NCBIfam" id="TIGR01614">
    <property type="entry name" value="PME_inhib"/>
    <property type="match status" value="1"/>
</dbReference>
<name>A0AAN9SML9_PSOTE</name>
<keyword evidence="1 4" id="KW-0732">Signal</keyword>
<sequence>MSTLKHLSLIYYYLLVVAMILMPRCQCEVLQPDDVKLIEQTCKNTPLPNLCLQLLKPDPRSPSADVRGLALIIVDVLKARSKEGANKVNQLLKSGGGDIKVLNFCAEVYKLLLTANVPVAINALELGDPKFAENAVSDAALEVMNCEDDFHGKSPLTKENTGTHDVSNVARAIIRNLL</sequence>
<dbReference type="Proteomes" id="UP001386955">
    <property type="component" value="Unassembled WGS sequence"/>
</dbReference>
<keyword evidence="7" id="KW-1185">Reference proteome</keyword>
<feature type="signal peptide" evidence="4">
    <location>
        <begin position="1"/>
        <end position="27"/>
    </location>
</feature>
<dbReference type="SMART" id="SM00856">
    <property type="entry name" value="PMEI"/>
    <property type="match status" value="1"/>
</dbReference>
<dbReference type="Pfam" id="PF04043">
    <property type="entry name" value="PMEI"/>
    <property type="match status" value="1"/>
</dbReference>
<dbReference type="InterPro" id="IPR035513">
    <property type="entry name" value="Invertase/methylesterase_inhib"/>
</dbReference>